<feature type="region of interest" description="Disordered" evidence="2">
    <location>
        <begin position="264"/>
        <end position="290"/>
    </location>
</feature>
<dbReference type="OrthoDB" id="2553688at2759"/>
<protein>
    <submittedName>
        <fullName evidence="4">Uncharacterized protein</fullName>
    </submittedName>
</protein>
<evidence type="ECO:0000313" key="4">
    <source>
        <dbReference type="EMBL" id="CDU25428.1"/>
    </source>
</evidence>
<keyword evidence="3" id="KW-0732">Signal</keyword>
<reference evidence="4" key="1">
    <citation type="submission" date="2014-06" db="EMBL/GenBank/DDBJ databases">
        <authorList>
            <person name="Ju J."/>
            <person name="Zhang J."/>
        </authorList>
    </citation>
    <scope>NUCLEOTIDE SEQUENCE</scope>
    <source>
        <strain evidence="4">SscI8</strain>
    </source>
</reference>
<evidence type="ECO:0000256" key="1">
    <source>
        <dbReference type="SAM" id="Coils"/>
    </source>
</evidence>
<keyword evidence="1" id="KW-0175">Coiled coil</keyword>
<dbReference type="EMBL" id="LK056686">
    <property type="protein sequence ID" value="CDU25428.1"/>
    <property type="molecule type" value="Genomic_DNA"/>
</dbReference>
<feature type="coiled-coil region" evidence="1">
    <location>
        <begin position="199"/>
        <end position="226"/>
    </location>
</feature>
<name>A0A127ZH40_9BASI</name>
<dbReference type="AlphaFoldDB" id="A0A127ZH40"/>
<accession>A0A127ZH40</accession>
<feature type="chain" id="PRO_5007281325" evidence="3">
    <location>
        <begin position="23"/>
        <end position="316"/>
    </location>
</feature>
<sequence>MNLLALLTALTTLTILANLAEGMEKAETDPPPAGRALYFRGANLEPYDYPSSVQSTFDRRLHTHPDHSILGPPHFWTEPSLRAHYEATAQFRYHSRLFHEQPPFEVWLKEKKLIAAINMMRQTIEVETEREDLNQKMLLRHEMQLGELEILFRAFQIATKLRYGVLTLAMRQFEEEIYRHWMSFLMISQSAEPMDEERRRHVEALKEKVEEEIKEIEEIEEMEGREEVGVRVAAMVRGKQAVDKEKGFLLDDLRVRKPSKQWSHGAGVDAAVHGSSARSGPGEVSRSWSLPVDLPSLSHGDTLEEVKEAATKVIRT</sequence>
<evidence type="ECO:0000256" key="3">
    <source>
        <dbReference type="SAM" id="SignalP"/>
    </source>
</evidence>
<gene>
    <name evidence="4" type="ORF">SPSC_05321</name>
</gene>
<evidence type="ECO:0000256" key="2">
    <source>
        <dbReference type="SAM" id="MobiDB-lite"/>
    </source>
</evidence>
<proteinExistence type="predicted"/>
<feature type="signal peptide" evidence="3">
    <location>
        <begin position="1"/>
        <end position="22"/>
    </location>
</feature>
<organism evidence="4">
    <name type="scientific">Sporisorium scitamineum</name>
    <dbReference type="NCBI Taxonomy" id="49012"/>
    <lineage>
        <taxon>Eukaryota</taxon>
        <taxon>Fungi</taxon>
        <taxon>Dikarya</taxon>
        <taxon>Basidiomycota</taxon>
        <taxon>Ustilaginomycotina</taxon>
        <taxon>Ustilaginomycetes</taxon>
        <taxon>Ustilaginales</taxon>
        <taxon>Ustilaginaceae</taxon>
        <taxon>Sporisorium</taxon>
    </lineage>
</organism>